<evidence type="ECO:0000313" key="2">
    <source>
        <dbReference type="Proteomes" id="UP001321421"/>
    </source>
</evidence>
<dbReference type="Proteomes" id="UP001321421">
    <property type="component" value="Chromosome"/>
</dbReference>
<protein>
    <recommendedName>
        <fullName evidence="3">N-acetyltransferase domain-containing protein</fullName>
    </recommendedName>
</protein>
<dbReference type="InterPro" id="IPR016181">
    <property type="entry name" value="Acyl_CoA_acyltransferase"/>
</dbReference>
<sequence length="168" mass="18537">MDARVADGVAVQLWPVYEAVFGDFSDYQTWRSSVWDKHSVRDGFRLARAYNGDALVGFAYGYTGERGSGGPTTRSRSWTPEWRRHGWAGTSSWSAWVCSPLPGLRGPGTGRGLMRALLRGLPHEHLLLMTTAEPRDLARLLYASEGWNILGPGIGEGTVIMGRREDGL</sequence>
<proteinExistence type="predicted"/>
<accession>A0ABM8HAV8</accession>
<dbReference type="EMBL" id="AP027735">
    <property type="protein sequence ID" value="BDZ58043.1"/>
    <property type="molecule type" value="Genomic_DNA"/>
</dbReference>
<organism evidence="1 2">
    <name type="scientific">Barrientosiimonas endolithica</name>
    <dbReference type="NCBI Taxonomy" id="1535208"/>
    <lineage>
        <taxon>Bacteria</taxon>
        <taxon>Bacillati</taxon>
        <taxon>Actinomycetota</taxon>
        <taxon>Actinomycetes</taxon>
        <taxon>Micrococcales</taxon>
        <taxon>Dermacoccaceae</taxon>
        <taxon>Barrientosiimonas</taxon>
    </lineage>
</organism>
<keyword evidence="2" id="KW-1185">Reference proteome</keyword>
<evidence type="ECO:0008006" key="3">
    <source>
        <dbReference type="Google" id="ProtNLM"/>
    </source>
</evidence>
<evidence type="ECO:0000313" key="1">
    <source>
        <dbReference type="EMBL" id="BDZ58043.1"/>
    </source>
</evidence>
<gene>
    <name evidence="1" type="ORF">GCM10025872_17000</name>
</gene>
<dbReference type="SUPFAM" id="SSF55729">
    <property type="entry name" value="Acyl-CoA N-acyltransferases (Nat)"/>
    <property type="match status" value="1"/>
</dbReference>
<reference evidence="2" key="1">
    <citation type="journal article" date="2019" name="Int. J. Syst. Evol. Microbiol.">
        <title>The Global Catalogue of Microorganisms (GCM) 10K type strain sequencing project: providing services to taxonomists for standard genome sequencing and annotation.</title>
        <authorList>
            <consortium name="The Broad Institute Genomics Platform"/>
            <consortium name="The Broad Institute Genome Sequencing Center for Infectious Disease"/>
            <person name="Wu L."/>
            <person name="Ma J."/>
        </authorList>
    </citation>
    <scope>NUCLEOTIDE SEQUENCE [LARGE SCALE GENOMIC DNA]</scope>
    <source>
        <strain evidence="2">NBRC 110608</strain>
    </source>
</reference>
<name>A0ABM8HAV8_9MICO</name>